<feature type="region of interest" description="Disordered" evidence="1">
    <location>
        <begin position="99"/>
        <end position="136"/>
    </location>
</feature>
<dbReference type="Proteomes" id="UP000887013">
    <property type="component" value="Unassembled WGS sequence"/>
</dbReference>
<organism evidence="2 3">
    <name type="scientific">Nephila pilipes</name>
    <name type="common">Giant wood spider</name>
    <name type="synonym">Nephila maculata</name>
    <dbReference type="NCBI Taxonomy" id="299642"/>
    <lineage>
        <taxon>Eukaryota</taxon>
        <taxon>Metazoa</taxon>
        <taxon>Ecdysozoa</taxon>
        <taxon>Arthropoda</taxon>
        <taxon>Chelicerata</taxon>
        <taxon>Arachnida</taxon>
        <taxon>Araneae</taxon>
        <taxon>Araneomorphae</taxon>
        <taxon>Entelegynae</taxon>
        <taxon>Araneoidea</taxon>
        <taxon>Nephilidae</taxon>
        <taxon>Nephila</taxon>
    </lineage>
</organism>
<gene>
    <name evidence="2" type="primary">X975_20286</name>
    <name evidence="2" type="ORF">NPIL_157201</name>
</gene>
<dbReference type="EMBL" id="BMAW01047866">
    <property type="protein sequence ID" value="GFS63066.1"/>
    <property type="molecule type" value="Genomic_DNA"/>
</dbReference>
<evidence type="ECO:0000313" key="2">
    <source>
        <dbReference type="EMBL" id="GFS63066.1"/>
    </source>
</evidence>
<dbReference type="AlphaFoldDB" id="A0A8X6KNY5"/>
<name>A0A8X6KNY5_NEPPI</name>
<comment type="caution">
    <text evidence="2">The sequence shown here is derived from an EMBL/GenBank/DDBJ whole genome shotgun (WGS) entry which is preliminary data.</text>
</comment>
<feature type="compositionally biased region" description="Polar residues" evidence="1">
    <location>
        <begin position="115"/>
        <end position="136"/>
    </location>
</feature>
<evidence type="ECO:0000313" key="3">
    <source>
        <dbReference type="Proteomes" id="UP000887013"/>
    </source>
</evidence>
<evidence type="ECO:0000256" key="1">
    <source>
        <dbReference type="SAM" id="MobiDB-lite"/>
    </source>
</evidence>
<protein>
    <submittedName>
        <fullName evidence="2">Dysbindin</fullName>
    </submittedName>
</protein>
<keyword evidence="3" id="KW-1185">Reference proteome</keyword>
<sequence>MGNENSFDVIYFVFDIDVQAKLGEEHAHKVFEYEKKQENILKERQHTFQEAFEEEVEQYKKHGLKNLRQRVSSNSSANSVSLEDIDLEEDASALDEFLGDEAADEARGKAEIQGSCETETSGTEVDNKVAENQSTN</sequence>
<dbReference type="OrthoDB" id="6434512at2759"/>
<accession>A0A8X6KNY5</accession>
<proteinExistence type="predicted"/>
<reference evidence="2" key="1">
    <citation type="submission" date="2020-08" db="EMBL/GenBank/DDBJ databases">
        <title>Multicomponent nature underlies the extraordinary mechanical properties of spider dragline silk.</title>
        <authorList>
            <person name="Kono N."/>
            <person name="Nakamura H."/>
            <person name="Mori M."/>
            <person name="Yoshida Y."/>
            <person name="Ohtoshi R."/>
            <person name="Malay A.D."/>
            <person name="Moran D.A.P."/>
            <person name="Tomita M."/>
            <person name="Numata K."/>
            <person name="Arakawa K."/>
        </authorList>
    </citation>
    <scope>NUCLEOTIDE SEQUENCE</scope>
</reference>